<dbReference type="OrthoDB" id="1865221at2759"/>
<dbReference type="Proteomes" id="UP000811246">
    <property type="component" value="Chromosome 3"/>
</dbReference>
<dbReference type="EMBL" id="CM031827">
    <property type="protein sequence ID" value="KAG6719713.1"/>
    <property type="molecule type" value="Genomic_DNA"/>
</dbReference>
<evidence type="ECO:0000256" key="1">
    <source>
        <dbReference type="SAM" id="Phobius"/>
    </source>
</evidence>
<organism evidence="2 3">
    <name type="scientific">Carya illinoinensis</name>
    <name type="common">Pecan</name>
    <dbReference type="NCBI Taxonomy" id="32201"/>
    <lineage>
        <taxon>Eukaryota</taxon>
        <taxon>Viridiplantae</taxon>
        <taxon>Streptophyta</taxon>
        <taxon>Embryophyta</taxon>
        <taxon>Tracheophyta</taxon>
        <taxon>Spermatophyta</taxon>
        <taxon>Magnoliopsida</taxon>
        <taxon>eudicotyledons</taxon>
        <taxon>Gunneridae</taxon>
        <taxon>Pentapetalae</taxon>
        <taxon>rosids</taxon>
        <taxon>fabids</taxon>
        <taxon>Fagales</taxon>
        <taxon>Juglandaceae</taxon>
        <taxon>Carya</taxon>
    </lineage>
</organism>
<dbReference type="EMBL" id="CM031827">
    <property type="protein sequence ID" value="KAG6719715.1"/>
    <property type="molecule type" value="Genomic_DNA"/>
</dbReference>
<dbReference type="EMBL" id="CM031827">
    <property type="protein sequence ID" value="KAG6719716.1"/>
    <property type="molecule type" value="Genomic_DNA"/>
</dbReference>
<keyword evidence="1" id="KW-1133">Transmembrane helix</keyword>
<dbReference type="AlphaFoldDB" id="A0A922FC09"/>
<name>A0A922FC09_CARIL</name>
<dbReference type="PANTHER" id="PTHR46996:SF4">
    <property type="entry name" value="RIBOSOMAL PROTEIN L34E SUPERFAMILY PROTEIN"/>
    <property type="match status" value="1"/>
</dbReference>
<comment type="caution">
    <text evidence="2">The sequence shown here is derived from an EMBL/GenBank/DDBJ whole genome shotgun (WGS) entry which is preliminary data.</text>
</comment>
<protein>
    <recommendedName>
        <fullName evidence="4">Ribosomal protein L34e superfamily protein</fullName>
    </recommendedName>
</protein>
<reference evidence="2" key="1">
    <citation type="submission" date="2021-01" db="EMBL/GenBank/DDBJ databases">
        <authorList>
            <person name="Lovell J.T."/>
            <person name="Bentley N."/>
            <person name="Bhattarai G."/>
            <person name="Jenkins J.W."/>
            <person name="Sreedasyam A."/>
            <person name="Alarcon Y."/>
            <person name="Bock C."/>
            <person name="Boston L."/>
            <person name="Carlson J."/>
            <person name="Cervantes K."/>
            <person name="Clermont K."/>
            <person name="Krom N."/>
            <person name="Kubenka K."/>
            <person name="Mamidi S."/>
            <person name="Mattison C."/>
            <person name="Monteros M."/>
            <person name="Pisani C."/>
            <person name="Plott C."/>
            <person name="Rajasekar S."/>
            <person name="Rhein H.S."/>
            <person name="Rohla C."/>
            <person name="Song M."/>
            <person name="Hilaire R.S."/>
            <person name="Shu S."/>
            <person name="Wells L."/>
            <person name="Wang X."/>
            <person name="Webber J."/>
            <person name="Heerema R.J."/>
            <person name="Klein P."/>
            <person name="Conner P."/>
            <person name="Grauke L."/>
            <person name="Grimwood J."/>
            <person name="Schmutz J."/>
            <person name="Randall J.J."/>
        </authorList>
    </citation>
    <scope>NUCLEOTIDE SEQUENCE</scope>
    <source>
        <tissue evidence="2">Leaf</tissue>
    </source>
</reference>
<feature type="transmembrane region" description="Helical" evidence="1">
    <location>
        <begin position="147"/>
        <end position="167"/>
    </location>
</feature>
<sequence length="267" mass="29776">MRVFVKILTPTNPDLQADSNSLSFPYFHELVRDWIHNFWVPFEMVYLHSSISVYNSVDQPTAMADTKSRVNNHVSRNRKAPFLPNCSKIPVCDRSRSAAVDIVILIVVIGACGFLLFPYIRFMVVELIGIVGAIVRVVREEVADAPVIYGSIGLSVCCAALVAWMVVICTSRKCGNPNCKGLRKAAEFDIQLETEECVKNSTNLVKDGGLKKGLFELPRDHHRELEAELKKMAPPNGRAVLVFRGRCGCSVGRLEVPGPKKYRKSKK</sequence>
<keyword evidence="1" id="KW-0812">Transmembrane</keyword>
<feature type="transmembrane region" description="Helical" evidence="1">
    <location>
        <begin position="98"/>
        <end position="116"/>
    </location>
</feature>
<evidence type="ECO:0000313" key="2">
    <source>
        <dbReference type="EMBL" id="KAG6719716.1"/>
    </source>
</evidence>
<evidence type="ECO:0008006" key="4">
    <source>
        <dbReference type="Google" id="ProtNLM"/>
    </source>
</evidence>
<keyword evidence="1" id="KW-0472">Membrane</keyword>
<gene>
    <name evidence="2" type="ORF">I3842_03G020600</name>
</gene>
<evidence type="ECO:0000313" key="3">
    <source>
        <dbReference type="Proteomes" id="UP000811246"/>
    </source>
</evidence>
<dbReference type="PANTHER" id="PTHR46996">
    <property type="entry name" value="OS05G0488500 PROTEIN"/>
    <property type="match status" value="1"/>
</dbReference>
<proteinExistence type="predicted"/>
<accession>A0A922FC09</accession>